<dbReference type="OrthoDB" id="9801773at2"/>
<reference evidence="4 5" key="1">
    <citation type="submission" date="2019-02" db="EMBL/GenBank/DDBJ databases">
        <title>Deep-cultivation of Planctomycetes and their phenomic and genomic characterization uncovers novel biology.</title>
        <authorList>
            <person name="Wiegand S."/>
            <person name="Jogler M."/>
            <person name="Boedeker C."/>
            <person name="Pinto D."/>
            <person name="Vollmers J."/>
            <person name="Rivas-Marin E."/>
            <person name="Kohn T."/>
            <person name="Peeters S.H."/>
            <person name="Heuer A."/>
            <person name="Rast P."/>
            <person name="Oberbeckmann S."/>
            <person name="Bunk B."/>
            <person name="Jeske O."/>
            <person name="Meyerdierks A."/>
            <person name="Storesund J.E."/>
            <person name="Kallscheuer N."/>
            <person name="Luecker S."/>
            <person name="Lage O.M."/>
            <person name="Pohl T."/>
            <person name="Merkel B.J."/>
            <person name="Hornburger P."/>
            <person name="Mueller R.-W."/>
            <person name="Bruemmer F."/>
            <person name="Labrenz M."/>
            <person name="Spormann A.M."/>
            <person name="Op den Camp H."/>
            <person name="Overmann J."/>
            <person name="Amann R."/>
            <person name="Jetten M.S.M."/>
            <person name="Mascher T."/>
            <person name="Medema M.H."/>
            <person name="Devos D.P."/>
            <person name="Kaster A.-K."/>
            <person name="Ovreas L."/>
            <person name="Rohde M."/>
            <person name="Galperin M.Y."/>
            <person name="Jogler C."/>
        </authorList>
    </citation>
    <scope>NUCLEOTIDE SEQUENCE [LARGE SCALE GENOMIC DNA]</scope>
    <source>
        <strain evidence="4 5">Pan181</strain>
    </source>
</reference>
<evidence type="ECO:0000259" key="3">
    <source>
        <dbReference type="Pfam" id="PF08338"/>
    </source>
</evidence>
<dbReference type="Proteomes" id="UP000315750">
    <property type="component" value="Chromosome"/>
</dbReference>
<protein>
    <submittedName>
        <fullName evidence="4">Epimerase family protein</fullName>
    </submittedName>
</protein>
<dbReference type="Gene3D" id="3.40.50.720">
    <property type="entry name" value="NAD(P)-binding Rossmann-like Domain"/>
    <property type="match status" value="1"/>
</dbReference>
<gene>
    <name evidence="4" type="ORF">Pan181_06710</name>
</gene>
<dbReference type="InterPro" id="IPR036291">
    <property type="entry name" value="NAD(P)-bd_dom_sf"/>
</dbReference>
<feature type="domain" description="DUF1731" evidence="3">
    <location>
        <begin position="255"/>
        <end position="302"/>
    </location>
</feature>
<evidence type="ECO:0000313" key="5">
    <source>
        <dbReference type="Proteomes" id="UP000315750"/>
    </source>
</evidence>
<evidence type="ECO:0000313" key="4">
    <source>
        <dbReference type="EMBL" id="QDU54489.1"/>
    </source>
</evidence>
<dbReference type="SUPFAM" id="SSF51735">
    <property type="entry name" value="NAD(P)-binding Rossmann-fold domains"/>
    <property type="match status" value="1"/>
</dbReference>
<dbReference type="AlphaFoldDB" id="A0A518AID8"/>
<dbReference type="Pfam" id="PF08338">
    <property type="entry name" value="DUF1731"/>
    <property type="match status" value="1"/>
</dbReference>
<evidence type="ECO:0000256" key="1">
    <source>
        <dbReference type="ARBA" id="ARBA00009353"/>
    </source>
</evidence>
<dbReference type="InterPro" id="IPR010099">
    <property type="entry name" value="SDR39U1"/>
</dbReference>
<organism evidence="4 5">
    <name type="scientific">Aeoliella mucimassa</name>
    <dbReference type="NCBI Taxonomy" id="2527972"/>
    <lineage>
        <taxon>Bacteria</taxon>
        <taxon>Pseudomonadati</taxon>
        <taxon>Planctomycetota</taxon>
        <taxon>Planctomycetia</taxon>
        <taxon>Pirellulales</taxon>
        <taxon>Lacipirellulaceae</taxon>
        <taxon>Aeoliella</taxon>
    </lineage>
</organism>
<comment type="similarity">
    <text evidence="1">Belongs to the NAD(P)-dependent epimerase/dehydratase family. SDR39U1 subfamily.</text>
</comment>
<name>A0A518AID8_9BACT</name>
<dbReference type="EMBL" id="CP036278">
    <property type="protein sequence ID" value="QDU54489.1"/>
    <property type="molecule type" value="Genomic_DNA"/>
</dbReference>
<dbReference type="PANTHER" id="PTHR11092:SF0">
    <property type="entry name" value="EPIMERASE FAMILY PROTEIN SDR39U1"/>
    <property type="match status" value="1"/>
</dbReference>
<dbReference type="RefSeq" id="WP_145245464.1">
    <property type="nucleotide sequence ID" value="NZ_CP036278.1"/>
</dbReference>
<dbReference type="KEGG" id="amuc:Pan181_06710"/>
<dbReference type="Pfam" id="PF01370">
    <property type="entry name" value="Epimerase"/>
    <property type="match status" value="1"/>
</dbReference>
<accession>A0A518AID8</accession>
<feature type="domain" description="NAD-dependent epimerase/dehydratase" evidence="2">
    <location>
        <begin position="9"/>
        <end position="219"/>
    </location>
</feature>
<evidence type="ECO:0000259" key="2">
    <source>
        <dbReference type="Pfam" id="PF01370"/>
    </source>
</evidence>
<dbReference type="NCBIfam" id="TIGR01777">
    <property type="entry name" value="yfcH"/>
    <property type="match status" value="1"/>
</dbReference>
<sequence>MINYPSQIVAVAGSSGLVGSALTAALEKDGHTVRRLVRRPVKDPNTEIYWKPSAGEIDAEKLSEVDAVVHLGGAGLTDSWWTEEYKQKIRDSRVNSTRLLSETLAGLSKKPRVHVNASAIGYYGVRGDEVIDETSPGGSGFLADTCREWEAATQPSWESGIRVCQMRIGVVLSADGGALAKMLTPFRMGVGGVLGSGKQYMSWVALPDLIAAIQFALDHDPLHGAVNTTAPNPVTNREFTKMLGTVLNRPTVVHTPAFAVRLMAGREMADEILLGGAKIYPRRLQAEGFEFTCANIQTALETVLGVN</sequence>
<dbReference type="InterPro" id="IPR013549">
    <property type="entry name" value="DUF1731"/>
</dbReference>
<proteinExistence type="inferred from homology"/>
<dbReference type="InterPro" id="IPR001509">
    <property type="entry name" value="Epimerase_deHydtase"/>
</dbReference>
<dbReference type="CDD" id="cd05242">
    <property type="entry name" value="SDR_a8"/>
    <property type="match status" value="1"/>
</dbReference>
<dbReference type="PANTHER" id="PTHR11092">
    <property type="entry name" value="SUGAR NUCLEOTIDE EPIMERASE RELATED"/>
    <property type="match status" value="1"/>
</dbReference>
<keyword evidence="5" id="KW-1185">Reference proteome</keyword>